<dbReference type="Proteomes" id="UP000683507">
    <property type="component" value="Chromosome"/>
</dbReference>
<dbReference type="AlphaFoldDB" id="A0A916JJC4"/>
<feature type="transmembrane region" description="Helical" evidence="4">
    <location>
        <begin position="348"/>
        <end position="368"/>
    </location>
</feature>
<dbReference type="InterPro" id="IPR036457">
    <property type="entry name" value="PPM-type-like_dom_sf"/>
</dbReference>
<keyword evidence="1" id="KW-0378">Hydrolase</keyword>
<dbReference type="SMART" id="SM00028">
    <property type="entry name" value="TPR"/>
    <property type="match status" value="3"/>
</dbReference>
<protein>
    <recommendedName>
        <fullName evidence="5">PPM-type phosphatase domain-containing protein</fullName>
    </recommendedName>
</protein>
<evidence type="ECO:0000256" key="3">
    <source>
        <dbReference type="SAM" id="Coils"/>
    </source>
</evidence>
<keyword evidence="4" id="KW-0472">Membrane</keyword>
<dbReference type="PROSITE" id="PS50005">
    <property type="entry name" value="TPR"/>
    <property type="match status" value="1"/>
</dbReference>
<dbReference type="SMART" id="SM00331">
    <property type="entry name" value="PP2C_SIG"/>
    <property type="match status" value="1"/>
</dbReference>
<dbReference type="Pfam" id="PF14938">
    <property type="entry name" value="SNAP"/>
    <property type="match status" value="1"/>
</dbReference>
<evidence type="ECO:0000313" key="6">
    <source>
        <dbReference type="EMBL" id="CAG5076534.1"/>
    </source>
</evidence>
<dbReference type="InterPro" id="IPR001932">
    <property type="entry name" value="PPM-type_phosphatase-like_dom"/>
</dbReference>
<keyword evidence="3" id="KW-0175">Coiled coil</keyword>
<dbReference type="Pfam" id="PF07228">
    <property type="entry name" value="SpoIIE"/>
    <property type="match status" value="1"/>
</dbReference>
<dbReference type="EMBL" id="OU015584">
    <property type="protein sequence ID" value="CAG5076534.1"/>
    <property type="molecule type" value="Genomic_DNA"/>
</dbReference>
<feature type="repeat" description="TPR" evidence="2">
    <location>
        <begin position="194"/>
        <end position="227"/>
    </location>
</feature>
<reference evidence="6" key="1">
    <citation type="submission" date="2021-04" db="EMBL/GenBank/DDBJ databases">
        <authorList>
            <person name="Rodrigo-Torres L."/>
            <person name="Arahal R. D."/>
            <person name="Lucena T."/>
        </authorList>
    </citation>
    <scope>NUCLEOTIDE SEQUENCE</scope>
    <source>
        <strain evidence="6">AS29M-1</strain>
    </source>
</reference>
<keyword evidence="2" id="KW-0802">TPR repeat</keyword>
<proteinExistence type="predicted"/>
<feature type="coiled-coil region" evidence="3">
    <location>
        <begin position="268"/>
        <end position="348"/>
    </location>
</feature>
<feature type="domain" description="PPM-type phosphatase" evidence="5">
    <location>
        <begin position="429"/>
        <end position="653"/>
    </location>
</feature>
<dbReference type="Gene3D" id="1.25.40.10">
    <property type="entry name" value="Tetratricopeptide repeat domain"/>
    <property type="match status" value="2"/>
</dbReference>
<dbReference type="InterPro" id="IPR019734">
    <property type="entry name" value="TPR_rpt"/>
</dbReference>
<name>A0A916JJC4_9FLAO</name>
<gene>
    <name evidence="6" type="ORF">CRYO30217_00131</name>
</gene>
<dbReference type="KEGG" id="ptan:CRYO30217_00131"/>
<evidence type="ECO:0000256" key="4">
    <source>
        <dbReference type="SAM" id="Phobius"/>
    </source>
</evidence>
<evidence type="ECO:0000259" key="5">
    <source>
        <dbReference type="SMART" id="SM00331"/>
    </source>
</evidence>
<keyword evidence="7" id="KW-1185">Reference proteome</keyword>
<keyword evidence="4" id="KW-0812">Transmembrane</keyword>
<evidence type="ECO:0000313" key="7">
    <source>
        <dbReference type="Proteomes" id="UP000683507"/>
    </source>
</evidence>
<dbReference type="SUPFAM" id="SSF48452">
    <property type="entry name" value="TPR-like"/>
    <property type="match status" value="1"/>
</dbReference>
<sequence length="654" mass="72774">MKSGVLLLIWVVFGGVLYGQTNEELKALIQSSSGQQKSQYLIQLSNNLKKEAPKEAFDYAIQGLDLAEGNSSLMGAGNALAGQTSLYLKDYGNAIIYASKAADIYKGNDDQNYAVAVAVVADAYAAKGDHKNAIIYDELGCSAYQAIGNEKSAGFCAVGVAEGYTKQKNQKKSIEWYQKAADLFAKGKDAVNQVQCLSTIGALYSNYGDYNSAKTAFDKALAEANTHNLSAQIQKIEQHLETVANNEEKSQKTTDFEADKKQETKNYIESMELTQSKSLEEIEQLSEEVQLAELKIKAKQDEANLLKIKNQKLKLQAVQAILEKDLANAETERANAEKEAEAAKSQNLYIIIAALAMVVIFVFIGFVFKNNSNKKLHAKNKEILNKSNEISSQRDEILKQTKNIEQSLDYAKKIQQALLPSSNLFKEVAPSSFVFLRPKDNVSGDFFWFHELEDGFIAAAADCTGHGVPGAFMSIIFSNFLDKVVVDEGIHDPAEVLESIGARLTSKMKERKITEKEFKDGMDVSIIHLNKYKELTYAGARNPIYIVQEGKLKELKGTRRSVGMMDDRFKLPFENEKVQLSTSDKIFMFSDGFPDQKGGSKGKKFYYQPFKELLLKISQQQIVGADKELNKAYNEWRGKHDQFDDVLVVGIEVS</sequence>
<dbReference type="PANTHER" id="PTHR43156">
    <property type="entry name" value="STAGE II SPORULATION PROTEIN E-RELATED"/>
    <property type="match status" value="1"/>
</dbReference>
<dbReference type="InterPro" id="IPR011990">
    <property type="entry name" value="TPR-like_helical_dom_sf"/>
</dbReference>
<accession>A0A916JJC4</accession>
<dbReference type="PANTHER" id="PTHR43156:SF9">
    <property type="entry name" value="HAMP DOMAIN-CONTAINING PROTEIN"/>
    <property type="match status" value="1"/>
</dbReference>
<organism evidence="6 7">
    <name type="scientific">Parvicella tangerina</name>
    <dbReference type="NCBI Taxonomy" id="2829795"/>
    <lineage>
        <taxon>Bacteria</taxon>
        <taxon>Pseudomonadati</taxon>
        <taxon>Bacteroidota</taxon>
        <taxon>Flavobacteriia</taxon>
        <taxon>Flavobacteriales</taxon>
        <taxon>Parvicellaceae</taxon>
        <taxon>Parvicella</taxon>
    </lineage>
</organism>
<evidence type="ECO:0000256" key="2">
    <source>
        <dbReference type="PROSITE-ProRule" id="PRU00339"/>
    </source>
</evidence>
<dbReference type="GO" id="GO:0016791">
    <property type="term" value="F:phosphatase activity"/>
    <property type="evidence" value="ECO:0007669"/>
    <property type="project" value="TreeGrafter"/>
</dbReference>
<keyword evidence="4" id="KW-1133">Transmembrane helix</keyword>
<dbReference type="InterPro" id="IPR052016">
    <property type="entry name" value="Bact_Sigma-Reg"/>
</dbReference>
<dbReference type="RefSeq" id="WP_258540376.1">
    <property type="nucleotide sequence ID" value="NZ_OU015584.1"/>
</dbReference>
<evidence type="ECO:0000256" key="1">
    <source>
        <dbReference type="ARBA" id="ARBA00022801"/>
    </source>
</evidence>
<dbReference type="Gene3D" id="3.60.40.10">
    <property type="entry name" value="PPM-type phosphatase domain"/>
    <property type="match status" value="1"/>
</dbReference>